<dbReference type="Gene3D" id="3.40.30.10">
    <property type="entry name" value="Glutaredoxin"/>
    <property type="match status" value="1"/>
</dbReference>
<dbReference type="InterPro" id="IPR013766">
    <property type="entry name" value="Thioredoxin_domain"/>
</dbReference>
<dbReference type="SUPFAM" id="SSF52833">
    <property type="entry name" value="Thioredoxin-like"/>
    <property type="match status" value="1"/>
</dbReference>
<keyword evidence="1" id="KW-0676">Redox-active center</keyword>
<evidence type="ECO:0000313" key="3">
    <source>
        <dbReference type="EMBL" id="AGH45181.1"/>
    </source>
</evidence>
<accession>K6Z0V5</accession>
<gene>
    <name evidence="3" type="ORF">C427_3072</name>
</gene>
<reference evidence="3 4" key="1">
    <citation type="journal article" date="2013" name="Genome Announc.">
        <title>Complete Genome Sequence of Glaciecola psychrophila Strain 170T.</title>
        <authorList>
            <person name="Yin J."/>
            <person name="Chen J."/>
            <person name="Liu G."/>
            <person name="Yu Y."/>
            <person name="Song L."/>
            <person name="Wang X."/>
            <person name="Qu X."/>
        </authorList>
    </citation>
    <scope>NUCLEOTIDE SEQUENCE [LARGE SCALE GENOMIC DNA]</scope>
    <source>
        <strain evidence="3 4">170</strain>
    </source>
</reference>
<dbReference type="OrthoDB" id="195735at2"/>
<dbReference type="EMBL" id="CP003837">
    <property type="protein sequence ID" value="AGH45181.1"/>
    <property type="molecule type" value="Genomic_DNA"/>
</dbReference>
<feature type="domain" description="Thioredoxin" evidence="2">
    <location>
        <begin position="15"/>
        <end position="137"/>
    </location>
</feature>
<dbReference type="eggNOG" id="COG4232">
    <property type="taxonomic scope" value="Bacteria"/>
</dbReference>
<dbReference type="PANTHER" id="PTHR32234:SF0">
    <property type="entry name" value="THIOL:DISULFIDE INTERCHANGE PROTEIN DSBD"/>
    <property type="match status" value="1"/>
</dbReference>
<dbReference type="PROSITE" id="PS51352">
    <property type="entry name" value="THIOREDOXIN_2"/>
    <property type="match status" value="1"/>
</dbReference>
<dbReference type="KEGG" id="gps:C427_3072"/>
<dbReference type="HOGENOM" id="CLU_090389_8_2_6"/>
<dbReference type="PANTHER" id="PTHR32234">
    <property type="entry name" value="THIOL:DISULFIDE INTERCHANGE PROTEIN DSBD"/>
    <property type="match status" value="1"/>
</dbReference>
<proteinExistence type="predicted"/>
<dbReference type="InterPro" id="IPR036249">
    <property type="entry name" value="Thioredoxin-like_sf"/>
</dbReference>
<dbReference type="AlphaFoldDB" id="K6Z0V5"/>
<protein>
    <recommendedName>
        <fullName evidence="2">Thioredoxin domain-containing protein</fullName>
    </recommendedName>
</protein>
<dbReference type="STRING" id="1129794.C427_3072"/>
<dbReference type="Pfam" id="PF13899">
    <property type="entry name" value="Thioredoxin_7"/>
    <property type="match status" value="1"/>
</dbReference>
<sequence>MISVLGYYGNRTIQSYLGQQAIDQTGLEIRSLVQALEVAKSSNKLVLVDMSAIWCPSCRKLDQQVFSDEQVKTQLDQEFVYARIEYESPEGKTFMQNYQVTGFPTLLILNASGEKLVQLPINYEPLAFLKTLEQVLETIHHFKAINP</sequence>
<dbReference type="GO" id="GO:0045454">
    <property type="term" value="P:cell redox homeostasis"/>
    <property type="evidence" value="ECO:0007669"/>
    <property type="project" value="TreeGrafter"/>
</dbReference>
<dbReference type="GO" id="GO:0015035">
    <property type="term" value="F:protein-disulfide reductase activity"/>
    <property type="evidence" value="ECO:0007669"/>
    <property type="project" value="TreeGrafter"/>
</dbReference>
<keyword evidence="4" id="KW-1185">Reference proteome</keyword>
<evidence type="ECO:0000313" key="4">
    <source>
        <dbReference type="Proteomes" id="UP000011864"/>
    </source>
</evidence>
<dbReference type="PROSITE" id="PS00194">
    <property type="entry name" value="THIOREDOXIN_1"/>
    <property type="match status" value="1"/>
</dbReference>
<evidence type="ECO:0000259" key="2">
    <source>
        <dbReference type="PROSITE" id="PS51352"/>
    </source>
</evidence>
<evidence type="ECO:0000256" key="1">
    <source>
        <dbReference type="ARBA" id="ARBA00023284"/>
    </source>
</evidence>
<dbReference type="PATRIC" id="fig|1129794.4.peg.3055"/>
<name>K6Z0V5_9ALTE</name>
<organism evidence="3 4">
    <name type="scientific">Paraglaciecola psychrophila 170</name>
    <dbReference type="NCBI Taxonomy" id="1129794"/>
    <lineage>
        <taxon>Bacteria</taxon>
        <taxon>Pseudomonadati</taxon>
        <taxon>Pseudomonadota</taxon>
        <taxon>Gammaproteobacteria</taxon>
        <taxon>Alteromonadales</taxon>
        <taxon>Alteromonadaceae</taxon>
        <taxon>Paraglaciecola</taxon>
    </lineage>
</organism>
<dbReference type="InterPro" id="IPR017937">
    <property type="entry name" value="Thioredoxin_CS"/>
</dbReference>
<dbReference type="Proteomes" id="UP000011864">
    <property type="component" value="Chromosome"/>
</dbReference>